<dbReference type="SMART" id="SM00028">
    <property type="entry name" value="TPR"/>
    <property type="match status" value="2"/>
</dbReference>
<dbReference type="Gene3D" id="1.25.40.10">
    <property type="entry name" value="Tetratricopeptide repeat domain"/>
    <property type="match status" value="1"/>
</dbReference>
<accession>A0A6G0YE36</accession>
<dbReference type="SUPFAM" id="SSF48452">
    <property type="entry name" value="TPR-like"/>
    <property type="match status" value="1"/>
</dbReference>
<dbReference type="PANTHER" id="PTHR46674:SF1">
    <property type="entry name" value="INACTIVE PEPTIDYL-PROLYL CIS-TRANS ISOMERASE FKBP6"/>
    <property type="match status" value="1"/>
</dbReference>
<dbReference type="PROSITE" id="PS50059">
    <property type="entry name" value="FKBP_PPIASE"/>
    <property type="match status" value="1"/>
</dbReference>
<dbReference type="InterPro" id="IPR042282">
    <property type="entry name" value="FKBP6/shu"/>
</dbReference>
<dbReference type="SUPFAM" id="SSF54534">
    <property type="entry name" value="FKBP-like"/>
    <property type="match status" value="1"/>
</dbReference>
<dbReference type="PROSITE" id="PS50005">
    <property type="entry name" value="TPR"/>
    <property type="match status" value="1"/>
</dbReference>
<feature type="repeat" description="TPR" evidence="5">
    <location>
        <begin position="311"/>
        <end position="344"/>
    </location>
</feature>
<evidence type="ECO:0000256" key="2">
    <source>
        <dbReference type="ARBA" id="ARBA00022737"/>
    </source>
</evidence>
<dbReference type="Pfam" id="PF00254">
    <property type="entry name" value="FKBP_C"/>
    <property type="match status" value="1"/>
</dbReference>
<proteinExistence type="inferred from homology"/>
<dbReference type="GO" id="GO:0034587">
    <property type="term" value="P:piRNA processing"/>
    <property type="evidence" value="ECO:0007669"/>
    <property type="project" value="TreeGrafter"/>
</dbReference>
<feature type="domain" description="PPIase FKBP-type" evidence="6">
    <location>
        <begin position="109"/>
        <end position="199"/>
    </location>
</feature>
<gene>
    <name evidence="7" type="ORF">FWK35_00019563</name>
</gene>
<evidence type="ECO:0000313" key="7">
    <source>
        <dbReference type="EMBL" id="KAF0754108.1"/>
    </source>
</evidence>
<dbReference type="InterPro" id="IPR046357">
    <property type="entry name" value="PPIase_dom_sf"/>
</dbReference>
<reference evidence="7 8" key="1">
    <citation type="submission" date="2019-08" db="EMBL/GenBank/DDBJ databases">
        <title>Whole genome of Aphis craccivora.</title>
        <authorList>
            <person name="Voronova N.V."/>
            <person name="Shulinski R.S."/>
            <person name="Bandarenka Y.V."/>
            <person name="Zhorov D.G."/>
            <person name="Warner D."/>
        </authorList>
    </citation>
    <scope>NUCLEOTIDE SEQUENCE [LARGE SCALE GENOMIC DNA]</scope>
    <source>
        <strain evidence="7">180601</strain>
        <tissue evidence="7">Whole Body</tissue>
    </source>
</reference>
<dbReference type="InterPro" id="IPR001179">
    <property type="entry name" value="PPIase_FKBP_dom"/>
</dbReference>
<evidence type="ECO:0000256" key="4">
    <source>
        <dbReference type="PROSITE-ProRule" id="PRU00277"/>
    </source>
</evidence>
<dbReference type="GO" id="GO:0005737">
    <property type="term" value="C:cytoplasm"/>
    <property type="evidence" value="ECO:0007669"/>
    <property type="project" value="TreeGrafter"/>
</dbReference>
<dbReference type="Gene3D" id="3.10.50.40">
    <property type="match status" value="1"/>
</dbReference>
<evidence type="ECO:0000256" key="1">
    <source>
        <dbReference type="ARBA" id="ARBA00009648"/>
    </source>
</evidence>
<comment type="caution">
    <text evidence="7">The sequence shown here is derived from an EMBL/GenBank/DDBJ whole genome shotgun (WGS) entry which is preliminary data.</text>
</comment>
<sequence length="450" mass="51970">MADDSTELPPKVLNVLKTASEEILKSQDGYCFTMDNSSDKDVDDTFTYNASELADMTEFINFDMIGEEGDNLDSFNHLITKTNHEDLTGDRKVLKILLESGIGQVVPENYVVFLHYIAYISNLQEPFDVTYIQGRRPKRFTLGNGELLPGLEIGIKTMTLGEHARFIIKPELAYRELGCPPRIPPNATVLFDVHLVSYLSPDNILTFDKENRDPNLFDKNLAQVKKFHLEANELFKLKNIDKAIFKYNRALELLHLAGCKSDLEEIEMMKYLNKLYTNLSLCYLKQCAFNKVCRMGIEAMKYSERFSKRSAKLFFNWGKALRLLKDFTEANKKIQMALKLEPQNESIHSEIRKLEKDKEFHRNIELITFKDDNTIDDNERLAPEFWEVFNTHLIEFYNGDDDVLTVMLNKNPDDIEVVKNKASFYDLQVHIIKKAGVETNCIAIQKSKNN</sequence>
<keyword evidence="8" id="KW-1185">Reference proteome</keyword>
<comment type="catalytic activity">
    <reaction evidence="4">
        <text>[protein]-peptidylproline (omega=180) = [protein]-peptidylproline (omega=0)</text>
        <dbReference type="Rhea" id="RHEA:16237"/>
        <dbReference type="Rhea" id="RHEA-COMP:10747"/>
        <dbReference type="Rhea" id="RHEA-COMP:10748"/>
        <dbReference type="ChEBI" id="CHEBI:83833"/>
        <dbReference type="ChEBI" id="CHEBI:83834"/>
        <dbReference type="EC" id="5.2.1.8"/>
    </reaction>
</comment>
<evidence type="ECO:0000256" key="5">
    <source>
        <dbReference type="PROSITE-ProRule" id="PRU00339"/>
    </source>
</evidence>
<dbReference type="InterPro" id="IPR011990">
    <property type="entry name" value="TPR-like_helical_dom_sf"/>
</dbReference>
<protein>
    <recommendedName>
        <fullName evidence="4">peptidylprolyl isomerase</fullName>
        <ecNumber evidence="4">5.2.1.8</ecNumber>
    </recommendedName>
</protein>
<dbReference type="EMBL" id="VUJU01004515">
    <property type="protein sequence ID" value="KAF0754108.1"/>
    <property type="molecule type" value="Genomic_DNA"/>
</dbReference>
<evidence type="ECO:0000313" key="8">
    <source>
        <dbReference type="Proteomes" id="UP000478052"/>
    </source>
</evidence>
<dbReference type="InterPro" id="IPR019734">
    <property type="entry name" value="TPR_rpt"/>
</dbReference>
<keyword evidence="4 7" id="KW-0413">Isomerase</keyword>
<keyword evidence="3 5" id="KW-0802">TPR repeat</keyword>
<dbReference type="OrthoDB" id="8116123at2759"/>
<dbReference type="EC" id="5.2.1.8" evidence="4"/>
<evidence type="ECO:0000256" key="3">
    <source>
        <dbReference type="ARBA" id="ARBA00022803"/>
    </source>
</evidence>
<dbReference type="GO" id="GO:0003755">
    <property type="term" value="F:peptidyl-prolyl cis-trans isomerase activity"/>
    <property type="evidence" value="ECO:0007669"/>
    <property type="project" value="UniProtKB-KW"/>
</dbReference>
<dbReference type="GO" id="GO:0007283">
    <property type="term" value="P:spermatogenesis"/>
    <property type="evidence" value="ECO:0007669"/>
    <property type="project" value="TreeGrafter"/>
</dbReference>
<organism evidence="7 8">
    <name type="scientific">Aphis craccivora</name>
    <name type="common">Cowpea aphid</name>
    <dbReference type="NCBI Taxonomy" id="307492"/>
    <lineage>
        <taxon>Eukaryota</taxon>
        <taxon>Metazoa</taxon>
        <taxon>Ecdysozoa</taxon>
        <taxon>Arthropoda</taxon>
        <taxon>Hexapoda</taxon>
        <taxon>Insecta</taxon>
        <taxon>Pterygota</taxon>
        <taxon>Neoptera</taxon>
        <taxon>Paraneoptera</taxon>
        <taxon>Hemiptera</taxon>
        <taxon>Sternorrhyncha</taxon>
        <taxon>Aphidomorpha</taxon>
        <taxon>Aphidoidea</taxon>
        <taxon>Aphididae</taxon>
        <taxon>Aphidini</taxon>
        <taxon>Aphis</taxon>
        <taxon>Aphis</taxon>
    </lineage>
</organism>
<comment type="similarity">
    <text evidence="1">Belongs to the FKBP6 family.</text>
</comment>
<dbReference type="AlphaFoldDB" id="A0A6G0YE36"/>
<keyword evidence="2" id="KW-0677">Repeat</keyword>
<dbReference type="Proteomes" id="UP000478052">
    <property type="component" value="Unassembled WGS sequence"/>
</dbReference>
<dbReference type="PANTHER" id="PTHR46674">
    <property type="entry name" value="INACTIVE PEPTIDYL-PROLYL CIS-TRANS ISOMERASE FKBP6"/>
    <property type="match status" value="1"/>
</dbReference>
<name>A0A6G0YE36_APHCR</name>
<evidence type="ECO:0000259" key="6">
    <source>
        <dbReference type="PROSITE" id="PS50059"/>
    </source>
</evidence>
<dbReference type="GO" id="GO:0051879">
    <property type="term" value="F:Hsp90 protein binding"/>
    <property type="evidence" value="ECO:0007669"/>
    <property type="project" value="TreeGrafter"/>
</dbReference>
<keyword evidence="4" id="KW-0697">Rotamase</keyword>